<dbReference type="Pfam" id="PF00877">
    <property type="entry name" value="NLPC_P60"/>
    <property type="match status" value="1"/>
</dbReference>
<evidence type="ECO:0000256" key="4">
    <source>
        <dbReference type="ARBA" id="ARBA00022807"/>
    </source>
</evidence>
<accession>A0A146K8L0</accession>
<dbReference type="GO" id="GO:0006508">
    <property type="term" value="P:proteolysis"/>
    <property type="evidence" value="ECO:0007669"/>
    <property type="project" value="UniProtKB-KW"/>
</dbReference>
<dbReference type="InterPro" id="IPR051794">
    <property type="entry name" value="PG_Endopeptidase_C40"/>
</dbReference>
<dbReference type="PANTHER" id="PTHR47359:SF3">
    <property type="entry name" value="NLP_P60 DOMAIN-CONTAINING PROTEIN-RELATED"/>
    <property type="match status" value="1"/>
</dbReference>
<organism evidence="6">
    <name type="scientific">Trepomonas sp. PC1</name>
    <dbReference type="NCBI Taxonomy" id="1076344"/>
    <lineage>
        <taxon>Eukaryota</taxon>
        <taxon>Metamonada</taxon>
        <taxon>Diplomonadida</taxon>
        <taxon>Hexamitidae</taxon>
        <taxon>Hexamitinae</taxon>
        <taxon>Trepomonas</taxon>
    </lineage>
</organism>
<dbReference type="InterPro" id="IPR038765">
    <property type="entry name" value="Papain-like_cys_pep_sf"/>
</dbReference>
<dbReference type="InterPro" id="IPR000064">
    <property type="entry name" value="NLP_P60_dom"/>
</dbReference>
<evidence type="ECO:0000259" key="5">
    <source>
        <dbReference type="PROSITE" id="PS51935"/>
    </source>
</evidence>
<keyword evidence="4" id="KW-0788">Thiol protease</keyword>
<reference evidence="6" key="1">
    <citation type="submission" date="2015-07" db="EMBL/GenBank/DDBJ databases">
        <title>Adaptation to a free-living lifestyle via gene acquisitions in the diplomonad Trepomonas sp. PC1.</title>
        <authorList>
            <person name="Xu F."/>
            <person name="Jerlstrom-Hultqvist J."/>
            <person name="Kolisko M."/>
            <person name="Simpson A.G.B."/>
            <person name="Roger A.J."/>
            <person name="Svard S.G."/>
            <person name="Andersson J.O."/>
        </authorList>
    </citation>
    <scope>NUCLEOTIDE SEQUENCE</scope>
    <source>
        <strain evidence="6">PC1</strain>
    </source>
</reference>
<dbReference type="GO" id="GO:0008234">
    <property type="term" value="F:cysteine-type peptidase activity"/>
    <property type="evidence" value="ECO:0007669"/>
    <property type="project" value="UniProtKB-KW"/>
</dbReference>
<evidence type="ECO:0000313" key="6">
    <source>
        <dbReference type="EMBL" id="JAP91871.1"/>
    </source>
</evidence>
<comment type="similarity">
    <text evidence="1">Belongs to the peptidase C40 family.</text>
</comment>
<evidence type="ECO:0000256" key="1">
    <source>
        <dbReference type="ARBA" id="ARBA00007074"/>
    </source>
</evidence>
<evidence type="ECO:0000256" key="3">
    <source>
        <dbReference type="ARBA" id="ARBA00022801"/>
    </source>
</evidence>
<dbReference type="EMBL" id="GDID01004735">
    <property type="protein sequence ID" value="JAP91871.1"/>
    <property type="molecule type" value="Transcribed_RNA"/>
</dbReference>
<dbReference type="AlphaFoldDB" id="A0A146K8L0"/>
<name>A0A146K8L0_9EUKA</name>
<sequence>MCEQPNTNGNDVVVQCAIKQLGKPYARGTAGPNTFDMGGLPSYCYNQAGISVPQDLTNACFYGKKVPASDRKPGDLYCRVYRTYNLPFYVAIITSLDEMIVMEESVGYVSKRTYSEKLEQDQDMDIITTYVTY</sequence>
<evidence type="ECO:0000256" key="2">
    <source>
        <dbReference type="ARBA" id="ARBA00022670"/>
    </source>
</evidence>
<proteinExistence type="inferred from homology"/>
<dbReference type="PANTHER" id="PTHR47359">
    <property type="entry name" value="PEPTIDOGLYCAN DL-ENDOPEPTIDASE CWLO"/>
    <property type="match status" value="1"/>
</dbReference>
<dbReference type="PROSITE" id="PS51935">
    <property type="entry name" value="NLPC_P60"/>
    <property type="match status" value="1"/>
</dbReference>
<dbReference type="SUPFAM" id="SSF54001">
    <property type="entry name" value="Cysteine proteinases"/>
    <property type="match status" value="1"/>
</dbReference>
<dbReference type="Gene3D" id="3.90.1720.10">
    <property type="entry name" value="endopeptidase domain like (from Nostoc punctiforme)"/>
    <property type="match status" value="1"/>
</dbReference>
<gene>
    <name evidence="6" type="ORF">TPC1_16368</name>
</gene>
<feature type="domain" description="NlpC/P60" evidence="5">
    <location>
        <begin position="7"/>
        <end position="132"/>
    </location>
</feature>
<keyword evidence="3" id="KW-0378">Hydrolase</keyword>
<keyword evidence="2" id="KW-0645">Protease</keyword>
<protein>
    <submittedName>
        <fullName evidence="6">NlpC/P60 family protein</fullName>
    </submittedName>
</protein>